<evidence type="ECO:0000256" key="7">
    <source>
        <dbReference type="RuleBase" id="RU003346"/>
    </source>
</evidence>
<evidence type="ECO:0000256" key="2">
    <source>
        <dbReference type="ARBA" id="ARBA00010992"/>
    </source>
</evidence>
<name>A0A136J8B2_9PEZI</name>
<accession>A0A136J8B2</accession>
<dbReference type="PANTHER" id="PTHR48020">
    <property type="entry name" value="PROTON MYO-INOSITOL COTRANSPORTER"/>
    <property type="match status" value="1"/>
</dbReference>
<dbReference type="InterPro" id="IPR003663">
    <property type="entry name" value="Sugar/inositol_transpt"/>
</dbReference>
<evidence type="ECO:0000256" key="6">
    <source>
        <dbReference type="ARBA" id="ARBA00023136"/>
    </source>
</evidence>
<keyword evidence="3 7" id="KW-0813">Transport</keyword>
<feature type="transmembrane region" description="Helical" evidence="9">
    <location>
        <begin position="373"/>
        <end position="394"/>
    </location>
</feature>
<feature type="transmembrane region" description="Helical" evidence="9">
    <location>
        <begin position="340"/>
        <end position="361"/>
    </location>
</feature>
<feature type="region of interest" description="Disordered" evidence="8">
    <location>
        <begin position="17"/>
        <end position="38"/>
    </location>
</feature>
<feature type="transmembrane region" description="Helical" evidence="9">
    <location>
        <begin position="184"/>
        <end position="205"/>
    </location>
</feature>
<dbReference type="GO" id="GO:1904679">
    <property type="term" value="P:myo-inositol import across plasma membrane"/>
    <property type="evidence" value="ECO:0007669"/>
    <property type="project" value="TreeGrafter"/>
</dbReference>
<proteinExistence type="inferred from homology"/>
<feature type="transmembrane region" description="Helical" evidence="9">
    <location>
        <begin position="406"/>
        <end position="431"/>
    </location>
</feature>
<feature type="domain" description="Major facilitator superfamily (MFS) profile" evidence="10">
    <location>
        <begin position="57"/>
        <end position="499"/>
    </location>
</feature>
<keyword evidence="4 9" id="KW-0812">Transmembrane</keyword>
<dbReference type="InterPro" id="IPR036259">
    <property type="entry name" value="MFS_trans_sf"/>
</dbReference>
<evidence type="ECO:0000313" key="12">
    <source>
        <dbReference type="Proteomes" id="UP000070501"/>
    </source>
</evidence>
<evidence type="ECO:0000256" key="8">
    <source>
        <dbReference type="SAM" id="MobiDB-lite"/>
    </source>
</evidence>
<dbReference type="NCBIfam" id="TIGR00879">
    <property type="entry name" value="SP"/>
    <property type="match status" value="1"/>
</dbReference>
<sequence>MSSPSIDSVLVATMMSSQSSPYLPQEKTEPTPQRRGSDISLHDAIEQTKTSKLIWFITAAAAVGGFFYGYDTGFMSTTLVNIGTDLGHTLSASESQIITSMASLGGLFGAFTAGLSADKMGRKFPIYGGCLFFVVACALEASAFSVPQMAAGRFISGFGTGASVMVIPMYLGELAPARHRGRMIALYNTASTVGQIVAYGLGGGISSVAHGWRYVAALGSVSPTLLCFLLPSCPETPHQLISSGRAGEATLLIGRMYPEASFEQINSRVDHITGGVLEAKRALTGRSIFWQFKQLICTGSNIRPLLTTCCIMASCQIGGFSSLMAYSSIIFSVVGFDKPALIPIILSGANFVFTLFGASVVDRWGRRKILIVTYMGMIVGLSAAAVAFQFIPVAPDLTPQIHSVDWAGYMCLASIVFYLSFFAVGPSTIGWCGTELMPLEVRAMGTMVNIATGWVFSFVMNLNFMNMVAKMTPSGTFCFYAGACGLGWVFIVFCYPEVTGLPLEDVRQVFRSGFGVERANRLQKKMREQRHAEKMDEEQSS</sequence>
<evidence type="ECO:0000256" key="9">
    <source>
        <dbReference type="SAM" id="Phobius"/>
    </source>
</evidence>
<dbReference type="SUPFAM" id="SSF103473">
    <property type="entry name" value="MFS general substrate transporter"/>
    <property type="match status" value="1"/>
</dbReference>
<evidence type="ECO:0000256" key="3">
    <source>
        <dbReference type="ARBA" id="ARBA00022448"/>
    </source>
</evidence>
<dbReference type="FunCoup" id="A0A136J8B2">
    <property type="interactions" value="1155"/>
</dbReference>
<dbReference type="PRINTS" id="PR00171">
    <property type="entry name" value="SUGRTRNSPORT"/>
</dbReference>
<keyword evidence="12" id="KW-1185">Reference proteome</keyword>
<feature type="transmembrane region" description="Helical" evidence="9">
    <location>
        <begin position="474"/>
        <end position="495"/>
    </location>
</feature>
<evidence type="ECO:0000256" key="1">
    <source>
        <dbReference type="ARBA" id="ARBA00004141"/>
    </source>
</evidence>
<gene>
    <name evidence="11" type="ORF">Micbo1qcDRAFT_223031</name>
</gene>
<dbReference type="InParanoid" id="A0A136J8B2"/>
<organism evidence="11 12">
    <name type="scientific">Microdochium bolleyi</name>
    <dbReference type="NCBI Taxonomy" id="196109"/>
    <lineage>
        <taxon>Eukaryota</taxon>
        <taxon>Fungi</taxon>
        <taxon>Dikarya</taxon>
        <taxon>Ascomycota</taxon>
        <taxon>Pezizomycotina</taxon>
        <taxon>Sordariomycetes</taxon>
        <taxon>Xylariomycetidae</taxon>
        <taxon>Xylariales</taxon>
        <taxon>Microdochiaceae</taxon>
        <taxon>Microdochium</taxon>
    </lineage>
</organism>
<feature type="transmembrane region" description="Helical" evidence="9">
    <location>
        <begin position="53"/>
        <end position="70"/>
    </location>
</feature>
<feature type="transmembrane region" description="Helical" evidence="9">
    <location>
        <begin position="443"/>
        <end position="462"/>
    </location>
</feature>
<dbReference type="InterPro" id="IPR005829">
    <property type="entry name" value="Sugar_transporter_CS"/>
</dbReference>
<protein>
    <submittedName>
        <fullName evidence="11">General substrate transporter</fullName>
    </submittedName>
</protein>
<reference evidence="12" key="1">
    <citation type="submission" date="2016-02" db="EMBL/GenBank/DDBJ databases">
        <title>Draft genome sequence of Microdochium bolleyi, a fungal endophyte of beachgrass.</title>
        <authorList>
            <consortium name="DOE Joint Genome Institute"/>
            <person name="David A.S."/>
            <person name="May G."/>
            <person name="Haridas S."/>
            <person name="Lim J."/>
            <person name="Wang M."/>
            <person name="Labutti K."/>
            <person name="Lipzen A."/>
            <person name="Barry K."/>
            <person name="Grigoriev I.V."/>
        </authorList>
    </citation>
    <scope>NUCLEOTIDE SEQUENCE [LARGE SCALE GENOMIC DNA]</scope>
    <source>
        <strain evidence="12">J235TASD1</strain>
    </source>
</reference>
<dbReference type="PROSITE" id="PS50850">
    <property type="entry name" value="MFS"/>
    <property type="match status" value="1"/>
</dbReference>
<evidence type="ECO:0000256" key="4">
    <source>
        <dbReference type="ARBA" id="ARBA00022692"/>
    </source>
</evidence>
<dbReference type="OrthoDB" id="6339427at2759"/>
<keyword evidence="5 9" id="KW-1133">Transmembrane helix</keyword>
<comment type="similarity">
    <text evidence="2 7">Belongs to the major facilitator superfamily. Sugar transporter (TC 2.A.1.1) family.</text>
</comment>
<dbReference type="GO" id="GO:0016020">
    <property type="term" value="C:membrane"/>
    <property type="evidence" value="ECO:0007669"/>
    <property type="project" value="UniProtKB-SubCell"/>
</dbReference>
<dbReference type="PROSITE" id="PS00217">
    <property type="entry name" value="SUGAR_TRANSPORT_2"/>
    <property type="match status" value="1"/>
</dbReference>
<dbReference type="AlphaFoldDB" id="A0A136J8B2"/>
<dbReference type="PROSITE" id="PS00216">
    <property type="entry name" value="SUGAR_TRANSPORT_1"/>
    <property type="match status" value="1"/>
</dbReference>
<evidence type="ECO:0000256" key="5">
    <source>
        <dbReference type="ARBA" id="ARBA00022989"/>
    </source>
</evidence>
<feature type="transmembrane region" description="Helical" evidence="9">
    <location>
        <begin position="97"/>
        <end position="117"/>
    </location>
</feature>
<comment type="subcellular location">
    <subcellularLocation>
        <location evidence="1">Membrane</location>
        <topology evidence="1">Multi-pass membrane protein</topology>
    </subcellularLocation>
</comment>
<feature type="transmembrane region" description="Helical" evidence="9">
    <location>
        <begin position="124"/>
        <end position="144"/>
    </location>
</feature>
<dbReference type="Gene3D" id="1.20.1250.20">
    <property type="entry name" value="MFS general substrate transporter like domains"/>
    <property type="match status" value="1"/>
</dbReference>
<keyword evidence="6 9" id="KW-0472">Membrane</keyword>
<evidence type="ECO:0000259" key="10">
    <source>
        <dbReference type="PROSITE" id="PS50850"/>
    </source>
</evidence>
<dbReference type="PANTHER" id="PTHR48020:SF22">
    <property type="entry name" value="MAJOR FACILITATOR SUPERFAMILY (MFS) PROFILE DOMAIN-CONTAINING PROTEIN-RELATED"/>
    <property type="match status" value="1"/>
</dbReference>
<dbReference type="Pfam" id="PF00083">
    <property type="entry name" value="Sugar_tr"/>
    <property type="match status" value="1"/>
</dbReference>
<dbReference type="InterPro" id="IPR050814">
    <property type="entry name" value="Myo-inositol_Transporter"/>
</dbReference>
<evidence type="ECO:0000313" key="11">
    <source>
        <dbReference type="EMBL" id="KXJ93399.1"/>
    </source>
</evidence>
<feature type="transmembrane region" description="Helical" evidence="9">
    <location>
        <begin position="150"/>
        <end position="172"/>
    </location>
</feature>
<dbReference type="EMBL" id="KQ964248">
    <property type="protein sequence ID" value="KXJ93399.1"/>
    <property type="molecule type" value="Genomic_DNA"/>
</dbReference>
<dbReference type="InterPro" id="IPR020846">
    <property type="entry name" value="MFS_dom"/>
</dbReference>
<dbReference type="Proteomes" id="UP000070501">
    <property type="component" value="Unassembled WGS sequence"/>
</dbReference>
<dbReference type="InterPro" id="IPR005828">
    <property type="entry name" value="MFS_sugar_transport-like"/>
</dbReference>
<feature type="transmembrane region" description="Helical" evidence="9">
    <location>
        <begin position="305"/>
        <end position="334"/>
    </location>
</feature>
<dbReference type="GO" id="GO:0005366">
    <property type="term" value="F:myo-inositol:proton symporter activity"/>
    <property type="evidence" value="ECO:0007669"/>
    <property type="project" value="TreeGrafter"/>
</dbReference>
<feature type="transmembrane region" description="Helical" evidence="9">
    <location>
        <begin position="211"/>
        <end position="230"/>
    </location>
</feature>